<dbReference type="PIRSF" id="PIRSF018266">
    <property type="entry name" value="FecR"/>
    <property type="match status" value="1"/>
</dbReference>
<feature type="domain" description="FecR protein" evidence="2">
    <location>
        <begin position="155"/>
        <end position="241"/>
    </location>
</feature>
<keyword evidence="1" id="KW-1133">Transmembrane helix</keyword>
<dbReference type="Pfam" id="PF16344">
    <property type="entry name" value="FecR_C"/>
    <property type="match status" value="1"/>
</dbReference>
<feature type="domain" description="Protein FecR C-terminal" evidence="3">
    <location>
        <begin position="297"/>
        <end position="365"/>
    </location>
</feature>
<protein>
    <submittedName>
        <fullName evidence="4">FecR family protein</fullName>
    </submittedName>
</protein>
<accession>A0ABW3KDR5</accession>
<organism evidence="4 5">
    <name type="scientific">Ohtaekwangia kribbensis</name>
    <dbReference type="NCBI Taxonomy" id="688913"/>
    <lineage>
        <taxon>Bacteria</taxon>
        <taxon>Pseudomonadati</taxon>
        <taxon>Bacteroidota</taxon>
        <taxon>Cytophagia</taxon>
        <taxon>Cytophagales</taxon>
        <taxon>Fulvivirgaceae</taxon>
        <taxon>Ohtaekwangia</taxon>
    </lineage>
</organism>
<gene>
    <name evidence="4" type="ORF">ACFQ21_28605</name>
</gene>
<name>A0ABW3KDR5_9BACT</name>
<dbReference type="PANTHER" id="PTHR30273:SF2">
    <property type="entry name" value="PROTEIN FECR"/>
    <property type="match status" value="1"/>
</dbReference>
<dbReference type="RefSeq" id="WP_377585873.1">
    <property type="nucleotide sequence ID" value="NZ_JBHTKA010000015.1"/>
</dbReference>
<feature type="transmembrane region" description="Helical" evidence="1">
    <location>
        <begin position="104"/>
        <end position="123"/>
    </location>
</feature>
<keyword evidence="1" id="KW-0812">Transmembrane</keyword>
<dbReference type="PANTHER" id="PTHR30273">
    <property type="entry name" value="PERIPLASMIC SIGNAL SENSOR AND SIGMA FACTOR ACTIVATOR FECR-RELATED"/>
    <property type="match status" value="1"/>
</dbReference>
<dbReference type="Pfam" id="PF04773">
    <property type="entry name" value="FecR"/>
    <property type="match status" value="1"/>
</dbReference>
<evidence type="ECO:0000259" key="2">
    <source>
        <dbReference type="Pfam" id="PF04773"/>
    </source>
</evidence>
<proteinExistence type="predicted"/>
<dbReference type="EMBL" id="JBHTKA010000015">
    <property type="protein sequence ID" value="MFD1003321.1"/>
    <property type="molecule type" value="Genomic_DNA"/>
</dbReference>
<evidence type="ECO:0000259" key="3">
    <source>
        <dbReference type="Pfam" id="PF16344"/>
    </source>
</evidence>
<dbReference type="Gene3D" id="2.60.120.1440">
    <property type="match status" value="1"/>
</dbReference>
<dbReference type="Proteomes" id="UP001597112">
    <property type="component" value="Unassembled WGS sequence"/>
</dbReference>
<dbReference type="InterPro" id="IPR032508">
    <property type="entry name" value="FecR_C"/>
</dbReference>
<keyword evidence="5" id="KW-1185">Reference proteome</keyword>
<evidence type="ECO:0000256" key="1">
    <source>
        <dbReference type="SAM" id="Phobius"/>
    </source>
</evidence>
<dbReference type="Gene3D" id="3.55.50.30">
    <property type="match status" value="1"/>
</dbReference>
<dbReference type="InterPro" id="IPR006860">
    <property type="entry name" value="FecR"/>
</dbReference>
<dbReference type="InterPro" id="IPR012373">
    <property type="entry name" value="Ferrdict_sens_TM"/>
</dbReference>
<sequence length="372" mass="41895">MNHYKYYSVEDFVQDQRFRSWVKNPTREEDIVWRNWLLENQLKSDTVEEARAIVLAIHPVQHESISDFEIQREVENILSQIQDDEEPEQVDTPEVQSNVRHPRWYAVAASIAVVLAIGWYGIYSSIHKDDKADPLAQAEVVDDFMIERINKSEDALLINLPDKSSVLLSQNSTIRYPREFSGNSREVYMEGTAFFEVTKNPKKPFYVNAGNIVAKVVGTSFEITTNKQDEQVKVVVKSGTVSIYTTPQASGSTPEGEPNAILTRNEQLIYKGGEAEQIQHTRLNASSIAESQVPDTYLKFNSTPVSKAFSLLSKAYGVRINFEQADIEGCSVTASFTDESFTTKVDLICRSIGVKYDIVNDQVSITGNGCKN</sequence>
<reference evidence="5" key="1">
    <citation type="journal article" date="2019" name="Int. J. Syst. Evol. Microbiol.">
        <title>The Global Catalogue of Microorganisms (GCM) 10K type strain sequencing project: providing services to taxonomists for standard genome sequencing and annotation.</title>
        <authorList>
            <consortium name="The Broad Institute Genomics Platform"/>
            <consortium name="The Broad Institute Genome Sequencing Center for Infectious Disease"/>
            <person name="Wu L."/>
            <person name="Ma J."/>
        </authorList>
    </citation>
    <scope>NUCLEOTIDE SEQUENCE [LARGE SCALE GENOMIC DNA]</scope>
    <source>
        <strain evidence="5">CCUG 58938</strain>
    </source>
</reference>
<evidence type="ECO:0000313" key="4">
    <source>
        <dbReference type="EMBL" id="MFD1003321.1"/>
    </source>
</evidence>
<evidence type="ECO:0000313" key="5">
    <source>
        <dbReference type="Proteomes" id="UP001597112"/>
    </source>
</evidence>
<comment type="caution">
    <text evidence="4">The sequence shown here is derived from an EMBL/GenBank/DDBJ whole genome shotgun (WGS) entry which is preliminary data.</text>
</comment>
<keyword evidence="1" id="KW-0472">Membrane</keyword>